<comment type="caution">
    <text evidence="13">The sequence shown here is derived from an EMBL/GenBank/DDBJ whole genome shotgun (WGS) entry which is preliminary data.</text>
</comment>
<keyword evidence="5" id="KW-0997">Cell inner membrane</keyword>
<dbReference type="GO" id="GO:0015627">
    <property type="term" value="C:type II protein secretion system complex"/>
    <property type="evidence" value="ECO:0007669"/>
    <property type="project" value="InterPro"/>
</dbReference>
<evidence type="ECO:0000256" key="9">
    <source>
        <dbReference type="ARBA" id="ARBA00023136"/>
    </source>
</evidence>
<evidence type="ECO:0000313" key="14">
    <source>
        <dbReference type="Proteomes" id="UP000294980"/>
    </source>
</evidence>
<evidence type="ECO:0000256" key="8">
    <source>
        <dbReference type="ARBA" id="ARBA00022989"/>
    </source>
</evidence>
<evidence type="ECO:0000259" key="12">
    <source>
        <dbReference type="Pfam" id="PF11356"/>
    </source>
</evidence>
<comment type="similarity">
    <text evidence="2">Belongs to the GSP C family.</text>
</comment>
<name>A0A4R2KTR0_9GAMM</name>
<keyword evidence="8 11" id="KW-1133">Transmembrane helix</keyword>
<gene>
    <name evidence="13" type="ORF">EV688_105127</name>
</gene>
<dbReference type="InterPro" id="IPR001639">
    <property type="entry name" value="T2SS_protein-GspC"/>
</dbReference>
<dbReference type="InterPro" id="IPR036034">
    <property type="entry name" value="PDZ_sf"/>
</dbReference>
<evidence type="ECO:0000256" key="2">
    <source>
        <dbReference type="ARBA" id="ARBA00007986"/>
    </source>
</evidence>
<dbReference type="Gene3D" id="2.30.30.830">
    <property type="match status" value="1"/>
</dbReference>
<keyword evidence="4" id="KW-1003">Cell membrane</keyword>
<keyword evidence="14" id="KW-1185">Reference proteome</keyword>
<keyword evidence="6 11" id="KW-0812">Transmembrane</keyword>
<dbReference type="Proteomes" id="UP000294980">
    <property type="component" value="Unassembled WGS sequence"/>
</dbReference>
<sequence length="346" mass="37095">MVQGWRDRLGASGEALSRLLESAMARLSQAPALHRLQRLVVLLAALWCTLSLVSIAWSWMPSPQMSVPPLGTIINPLRQSVSAAPAASVDIDRVAGWHLFGDPDSASEEALAQLEARRVAALGDRAGIEDEARESRLPLLLRGVVSSSDDGLGYAMIEHRGEQAVYAVGDDLPVPGRVRLAKVLPSRAVIDNAGSYELLLLFEESALSRQADNRSRGRGAADTAAPPASPRTQQVERPALAAQYRDRLYSDPQSLAEVVQVAPVRSGGDLVGYRLSPGRASDDFTALGFEAGDVVTSVNGLSLSDPANTLRLYQAMRDERSAVFELQRNGSELVLSVQLPDNGKGE</sequence>
<dbReference type="Pfam" id="PF11356">
    <property type="entry name" value="T2SSC"/>
    <property type="match status" value="1"/>
</dbReference>
<evidence type="ECO:0000256" key="3">
    <source>
        <dbReference type="ARBA" id="ARBA00022448"/>
    </source>
</evidence>
<evidence type="ECO:0000256" key="5">
    <source>
        <dbReference type="ARBA" id="ARBA00022519"/>
    </source>
</evidence>
<dbReference type="AlphaFoldDB" id="A0A4R2KTR0"/>
<keyword evidence="3" id="KW-0813">Transport</keyword>
<feature type="domain" description="Type II secretion system protein GspC N-terminal" evidence="12">
    <location>
        <begin position="45"/>
        <end position="200"/>
    </location>
</feature>
<feature type="region of interest" description="Disordered" evidence="10">
    <location>
        <begin position="212"/>
        <end position="236"/>
    </location>
</feature>
<protein>
    <submittedName>
        <fullName evidence="13">Type II secretion system protein C (GspC)</fullName>
    </submittedName>
</protein>
<dbReference type="SUPFAM" id="SSF50156">
    <property type="entry name" value="PDZ domain-like"/>
    <property type="match status" value="1"/>
</dbReference>
<dbReference type="RefSeq" id="WP_240624238.1">
    <property type="nucleotide sequence ID" value="NZ_QQSW01000003.1"/>
</dbReference>
<evidence type="ECO:0000256" key="1">
    <source>
        <dbReference type="ARBA" id="ARBA00004533"/>
    </source>
</evidence>
<evidence type="ECO:0000256" key="6">
    <source>
        <dbReference type="ARBA" id="ARBA00022692"/>
    </source>
</evidence>
<evidence type="ECO:0000256" key="7">
    <source>
        <dbReference type="ARBA" id="ARBA00022927"/>
    </source>
</evidence>
<dbReference type="InterPro" id="IPR024961">
    <property type="entry name" value="T2SS_GspC_N"/>
</dbReference>
<evidence type="ECO:0000313" key="13">
    <source>
        <dbReference type="EMBL" id="TCO76167.1"/>
    </source>
</evidence>
<feature type="transmembrane region" description="Helical" evidence="11">
    <location>
        <begin position="39"/>
        <end position="60"/>
    </location>
</feature>
<keyword evidence="9 11" id="KW-0472">Membrane</keyword>
<dbReference type="GO" id="GO:0005886">
    <property type="term" value="C:plasma membrane"/>
    <property type="evidence" value="ECO:0007669"/>
    <property type="project" value="UniProtKB-SubCell"/>
</dbReference>
<dbReference type="EMBL" id="SLWX01000005">
    <property type="protein sequence ID" value="TCO76167.1"/>
    <property type="molecule type" value="Genomic_DNA"/>
</dbReference>
<proteinExistence type="inferred from homology"/>
<dbReference type="GO" id="GO:0015628">
    <property type="term" value="P:protein secretion by the type II secretion system"/>
    <property type="evidence" value="ECO:0007669"/>
    <property type="project" value="InterPro"/>
</dbReference>
<evidence type="ECO:0000256" key="11">
    <source>
        <dbReference type="SAM" id="Phobius"/>
    </source>
</evidence>
<evidence type="ECO:0000256" key="10">
    <source>
        <dbReference type="SAM" id="MobiDB-lite"/>
    </source>
</evidence>
<keyword evidence="7" id="KW-0653">Protein transport</keyword>
<organism evidence="13 14">
    <name type="scientific">Chromatocurvus halotolerans</name>
    <dbReference type="NCBI Taxonomy" id="1132028"/>
    <lineage>
        <taxon>Bacteria</taxon>
        <taxon>Pseudomonadati</taxon>
        <taxon>Pseudomonadota</taxon>
        <taxon>Gammaproteobacteria</taxon>
        <taxon>Cellvibrionales</taxon>
        <taxon>Halieaceae</taxon>
        <taxon>Chromatocurvus</taxon>
    </lineage>
</organism>
<comment type="subcellular location">
    <subcellularLocation>
        <location evidence="1">Cell inner membrane</location>
    </subcellularLocation>
</comment>
<reference evidence="13 14" key="1">
    <citation type="submission" date="2019-03" db="EMBL/GenBank/DDBJ databases">
        <title>Genomic Encyclopedia of Type Strains, Phase IV (KMG-IV): sequencing the most valuable type-strain genomes for metagenomic binning, comparative biology and taxonomic classification.</title>
        <authorList>
            <person name="Goeker M."/>
        </authorList>
    </citation>
    <scope>NUCLEOTIDE SEQUENCE [LARGE SCALE GENOMIC DNA]</scope>
    <source>
        <strain evidence="13 14">DSM 23344</strain>
    </source>
</reference>
<accession>A0A4R2KTR0</accession>
<dbReference type="Gene3D" id="2.30.42.10">
    <property type="match status" value="1"/>
</dbReference>
<dbReference type="NCBIfam" id="TIGR01713">
    <property type="entry name" value="typeII_sec_gspC"/>
    <property type="match status" value="1"/>
</dbReference>
<evidence type="ECO:0000256" key="4">
    <source>
        <dbReference type="ARBA" id="ARBA00022475"/>
    </source>
</evidence>